<evidence type="ECO:0000313" key="2">
    <source>
        <dbReference type="EMBL" id="TFY70296.1"/>
    </source>
</evidence>
<keyword evidence="3" id="KW-1185">Reference proteome</keyword>
<feature type="compositionally biased region" description="Basic and acidic residues" evidence="1">
    <location>
        <begin position="86"/>
        <end position="98"/>
    </location>
</feature>
<comment type="caution">
    <text evidence="2">The sequence shown here is derived from an EMBL/GenBank/DDBJ whole genome shotgun (WGS) entry which is preliminary data.</text>
</comment>
<feature type="non-terminal residue" evidence="2">
    <location>
        <position position="109"/>
    </location>
</feature>
<organism evidence="2 3">
    <name type="scientific">Dentipellis fragilis</name>
    <dbReference type="NCBI Taxonomy" id="205917"/>
    <lineage>
        <taxon>Eukaryota</taxon>
        <taxon>Fungi</taxon>
        <taxon>Dikarya</taxon>
        <taxon>Basidiomycota</taxon>
        <taxon>Agaricomycotina</taxon>
        <taxon>Agaricomycetes</taxon>
        <taxon>Russulales</taxon>
        <taxon>Hericiaceae</taxon>
        <taxon>Dentipellis</taxon>
    </lineage>
</organism>
<feature type="compositionally biased region" description="Polar residues" evidence="1">
    <location>
        <begin position="25"/>
        <end position="36"/>
    </location>
</feature>
<sequence length="109" mass="11860">MAQTAAWPLSVSPEGRSDFGMNGDANVQQTNASRSNPDIARWELAEILKTSSGMSRVAVDASSAPGHSAYPQSHLRPGPPRPRRPGAPDRQPHAFVRWRQDGCFRPISV</sequence>
<protein>
    <submittedName>
        <fullName evidence="2">Uncharacterized protein</fullName>
    </submittedName>
</protein>
<evidence type="ECO:0000256" key="1">
    <source>
        <dbReference type="SAM" id="MobiDB-lite"/>
    </source>
</evidence>
<reference evidence="2 3" key="1">
    <citation type="submission" date="2019-02" db="EMBL/GenBank/DDBJ databases">
        <title>Genome sequencing of the rare red list fungi Dentipellis fragilis.</title>
        <authorList>
            <person name="Buettner E."/>
            <person name="Kellner H."/>
        </authorList>
    </citation>
    <scope>NUCLEOTIDE SEQUENCE [LARGE SCALE GENOMIC DNA]</scope>
    <source>
        <strain evidence="2 3">DSM 105465</strain>
    </source>
</reference>
<proteinExistence type="predicted"/>
<accession>A0A4Y9Z602</accession>
<dbReference type="AlphaFoldDB" id="A0A4Y9Z602"/>
<name>A0A4Y9Z602_9AGAM</name>
<gene>
    <name evidence="2" type="ORF">EVG20_g2697</name>
</gene>
<evidence type="ECO:0000313" key="3">
    <source>
        <dbReference type="Proteomes" id="UP000298327"/>
    </source>
</evidence>
<dbReference type="EMBL" id="SEOQ01000110">
    <property type="protein sequence ID" value="TFY70296.1"/>
    <property type="molecule type" value="Genomic_DNA"/>
</dbReference>
<feature type="region of interest" description="Disordered" evidence="1">
    <location>
        <begin position="1"/>
        <end position="37"/>
    </location>
</feature>
<dbReference type="Proteomes" id="UP000298327">
    <property type="component" value="Unassembled WGS sequence"/>
</dbReference>
<feature type="region of interest" description="Disordered" evidence="1">
    <location>
        <begin position="58"/>
        <end position="98"/>
    </location>
</feature>